<evidence type="ECO:0000256" key="1">
    <source>
        <dbReference type="SAM" id="MobiDB-lite"/>
    </source>
</evidence>
<dbReference type="Proteomes" id="UP000754883">
    <property type="component" value="Unassembled WGS sequence"/>
</dbReference>
<evidence type="ECO:0000313" key="2">
    <source>
        <dbReference type="EMBL" id="CAG9983628.1"/>
    </source>
</evidence>
<dbReference type="OrthoDB" id="5152080at2759"/>
<comment type="caution">
    <text evidence="2">The sequence shown here is derived from an EMBL/GenBank/DDBJ whole genome shotgun (WGS) entry which is preliminary data.</text>
</comment>
<protein>
    <submittedName>
        <fullName evidence="2">Uncharacterized protein</fullName>
    </submittedName>
</protein>
<keyword evidence="3" id="KW-1185">Reference proteome</keyword>
<name>A0A9N9U7S8_9HYPO</name>
<feature type="compositionally biased region" description="Polar residues" evidence="1">
    <location>
        <begin position="373"/>
        <end position="389"/>
    </location>
</feature>
<feature type="region of interest" description="Disordered" evidence="1">
    <location>
        <begin position="297"/>
        <end position="405"/>
    </location>
</feature>
<accession>A0A9N9U7S8</accession>
<gene>
    <name evidence="2" type="ORF">CBYS24578_00015907</name>
</gene>
<feature type="compositionally biased region" description="Basic and acidic residues" evidence="1">
    <location>
        <begin position="324"/>
        <end position="355"/>
    </location>
</feature>
<dbReference type="EMBL" id="CABFNO020001364">
    <property type="protein sequence ID" value="CAG9983628.1"/>
    <property type="molecule type" value="Genomic_DNA"/>
</dbReference>
<dbReference type="AlphaFoldDB" id="A0A9N9U7S8"/>
<proteinExistence type="predicted"/>
<sequence>MASPNPDLTDLVCASNFKDIDLTEQHGPLSQLLSQNVINIHVIFTQSGYDKPHAELALEVETEVQLGCLPNGCLPIKTNKIFLGMNSHLLTTYDDFGSSITLGTPYFHGALLHSLQFDVPAKRRTVREYLQTLRRKAPQDLGTFVNGGNYEIMSGVHSGVQAKPMGSRDFVTQCMIRWKRTTMISWKVKQGQVVGQRREAPLQFSDFITKPYRIENGITRCDGPEIPMEMGIYEDRVTKDFENSYAPINTSPDLSGGIVQFPTTLLHQPIDEILEELPIEQYPLIESKVRRTLRARWASKDRQNSRARRASKPNSYIQNFKVKQVSEAKRASKGRPDMKPNSHFQDSKARRETKPSCHIKHSKDRWNKVMQDSRPSNLIQTPKGIQNSNRSRRVKGPRDPTASKETGAFGNVVWKLGYSASTFLFLCKESGII</sequence>
<reference evidence="3" key="1">
    <citation type="submission" date="2019-06" db="EMBL/GenBank/DDBJ databases">
        <authorList>
            <person name="Broberg M."/>
        </authorList>
    </citation>
    <scope>NUCLEOTIDE SEQUENCE [LARGE SCALE GENOMIC DNA]</scope>
</reference>
<organism evidence="2 3">
    <name type="scientific">Clonostachys byssicola</name>
    <dbReference type="NCBI Taxonomy" id="160290"/>
    <lineage>
        <taxon>Eukaryota</taxon>
        <taxon>Fungi</taxon>
        <taxon>Dikarya</taxon>
        <taxon>Ascomycota</taxon>
        <taxon>Pezizomycotina</taxon>
        <taxon>Sordariomycetes</taxon>
        <taxon>Hypocreomycetidae</taxon>
        <taxon>Hypocreales</taxon>
        <taxon>Bionectriaceae</taxon>
        <taxon>Clonostachys</taxon>
    </lineage>
</organism>
<evidence type="ECO:0000313" key="3">
    <source>
        <dbReference type="Proteomes" id="UP000754883"/>
    </source>
</evidence>
<reference evidence="2 3" key="2">
    <citation type="submission" date="2021-10" db="EMBL/GenBank/DDBJ databases">
        <authorList>
            <person name="Piombo E."/>
        </authorList>
    </citation>
    <scope>NUCLEOTIDE SEQUENCE [LARGE SCALE GENOMIC DNA]</scope>
</reference>